<dbReference type="InterPro" id="IPR011333">
    <property type="entry name" value="SKP1/BTB/POZ_sf"/>
</dbReference>
<proteinExistence type="predicted"/>
<dbReference type="SMART" id="SM00066">
    <property type="entry name" value="GAL4"/>
    <property type="match status" value="1"/>
</dbReference>
<keyword evidence="8" id="KW-1185">Reference proteome</keyword>
<feature type="region of interest" description="Disordered" evidence="4">
    <location>
        <begin position="693"/>
        <end position="726"/>
    </location>
</feature>
<dbReference type="PROSITE" id="PS00463">
    <property type="entry name" value="ZN2_CY6_FUNGAL_1"/>
    <property type="match status" value="1"/>
</dbReference>
<dbReference type="STRING" id="1093900.A0A507B6H4"/>
<dbReference type="GO" id="GO:0008270">
    <property type="term" value="F:zinc ion binding"/>
    <property type="evidence" value="ECO:0007669"/>
    <property type="project" value="InterPro"/>
</dbReference>
<reference evidence="7 8" key="1">
    <citation type="submission" date="2019-06" db="EMBL/GenBank/DDBJ databases">
        <title>Draft genome sequence of the filamentous fungus Phialemoniopsis curvata isolated from diesel fuel.</title>
        <authorList>
            <person name="Varaljay V.A."/>
            <person name="Lyon W.J."/>
            <person name="Crouch A.L."/>
            <person name="Drake C.E."/>
            <person name="Hollomon J.M."/>
            <person name="Nadeau L.J."/>
            <person name="Nunn H.S."/>
            <person name="Stevenson B.S."/>
            <person name="Bojanowski C.L."/>
            <person name="Crookes-Goodson W.J."/>
        </authorList>
    </citation>
    <scope>NUCLEOTIDE SEQUENCE [LARGE SCALE GENOMIC DNA]</scope>
    <source>
        <strain evidence="7 8">D216</strain>
    </source>
</reference>
<feature type="domain" description="Zn(2)-C6 fungal-type" evidence="5">
    <location>
        <begin position="29"/>
        <end position="61"/>
    </location>
</feature>
<dbReference type="EMBL" id="SKBQ01000003">
    <property type="protein sequence ID" value="TPX12631.1"/>
    <property type="molecule type" value="Genomic_DNA"/>
</dbReference>
<sequence>MASHSHSSSGNIDAGRSLKRRKTRKGTRSCWACKRRKVKCTYANPTDEVCIGCSRRCLECVGQEFPEQDPGPSSKSRLVGDRIGRLESMIQQLAEQVAGHVASPAISPSPPVSLSRSVPASLLPSAPCHETRSKCREISQALLAAFPSPSDLRIIAGTGDSLALYLPLALLSPASQLERRVAFESEKLWGPQEFTQDTHPVLIARRMLLLAGVLKHLHAAGSAGPSSTKYQQLVKLTRPPRALARNLAETATTLVTSHDKFTTDSIEGLECLWLEVLYHAHNGSPRLSWMTCRRAISAVHLMGFQGRRYGPSATPKSLTQQIDGQVVDLQVIWHRLVHSELALCLALDLPASVPYPDDTLTFLPDEVMTGDDDLSATIALERRHTSIASHLIERSVCDPHFEDLDTTHQILTELEQAMSAMQSGWRGTPSLSDVDDNKQLFGIMTKIKAQIFHSHLLLLAELPSMLQAILGETLTTTNNNSTTGHRQHEHSRNRNRISNSRNICVQASRDLLRRFNYLRSCERTAGYIRLVDHYAWLAAATLLLVRLLDSYARSPTALIGGMAATGAPNDAQLSEDRKMASIAMEGMRLAGDDEDDEDDGDDDVYSYTSVIAAKSAAEDVLPRLLALEAAGAEVVVTYRKPGGQLLGGSNSGAEAMGEDQDTLVLPIPFVGVVSITPQVQYMGYLPGAVGNEATGFQVSDDDGEEEMDDYDEEDYAEDEDGEDDEESILTRALRMRRNSKWGMAPTPANAPTPSSFTAHVRGTDLGAFLQDHPNEHNYSLFLSGFQSDATIFCKDESYPIHTNIVCFRSAWFRNVSSSIFRGEEREKSIKLNHEPRMIEALLVWIYTGILSPDFMMSIATKEGKHPEIQTLALLWEAAEYFGLDHAVVPVQREAWDFENRHNDNFANFVIRGEVLDEELFEDLVKDLTQSLPSLYDGTIRAEPTPSGEVAI</sequence>
<dbReference type="InterPro" id="IPR036864">
    <property type="entry name" value="Zn2-C6_fun-type_DNA-bd_sf"/>
</dbReference>
<protein>
    <recommendedName>
        <fullName evidence="9">Zn(2)-C6 fungal-type domain-containing protein</fullName>
    </recommendedName>
</protein>
<gene>
    <name evidence="7" type="ORF">E0L32_000808</name>
</gene>
<evidence type="ECO:0000259" key="6">
    <source>
        <dbReference type="PROSITE" id="PS50097"/>
    </source>
</evidence>
<feature type="region of interest" description="Disordered" evidence="4">
    <location>
        <begin position="1"/>
        <end position="21"/>
    </location>
</feature>
<dbReference type="Pfam" id="PF00651">
    <property type="entry name" value="BTB"/>
    <property type="match status" value="1"/>
</dbReference>
<feature type="compositionally biased region" description="Acidic residues" evidence="4">
    <location>
        <begin position="699"/>
        <end position="726"/>
    </location>
</feature>
<evidence type="ECO:0000256" key="4">
    <source>
        <dbReference type="SAM" id="MobiDB-lite"/>
    </source>
</evidence>
<dbReference type="RefSeq" id="XP_030994342.1">
    <property type="nucleotide sequence ID" value="XM_031142909.1"/>
</dbReference>
<dbReference type="GO" id="GO:0000981">
    <property type="term" value="F:DNA-binding transcription factor activity, RNA polymerase II-specific"/>
    <property type="evidence" value="ECO:0007669"/>
    <property type="project" value="InterPro"/>
</dbReference>
<feature type="region of interest" description="Disordered" evidence="4">
    <location>
        <begin position="476"/>
        <end position="497"/>
    </location>
</feature>
<evidence type="ECO:0000256" key="1">
    <source>
        <dbReference type="ARBA" id="ARBA00023015"/>
    </source>
</evidence>
<dbReference type="Gene3D" id="4.10.240.10">
    <property type="entry name" value="Zn(2)-C6 fungal-type DNA-binding domain"/>
    <property type="match status" value="1"/>
</dbReference>
<evidence type="ECO:0000313" key="7">
    <source>
        <dbReference type="EMBL" id="TPX12631.1"/>
    </source>
</evidence>
<keyword evidence="2" id="KW-0804">Transcription</keyword>
<feature type="compositionally biased region" description="Basic residues" evidence="4">
    <location>
        <begin position="485"/>
        <end position="495"/>
    </location>
</feature>
<dbReference type="PROSITE" id="PS50097">
    <property type="entry name" value="BTB"/>
    <property type="match status" value="1"/>
</dbReference>
<dbReference type="InParanoid" id="A0A507B6H4"/>
<feature type="compositionally biased region" description="Polar residues" evidence="4">
    <location>
        <begin position="1"/>
        <end position="11"/>
    </location>
</feature>
<organism evidence="7 8">
    <name type="scientific">Thyridium curvatum</name>
    <dbReference type="NCBI Taxonomy" id="1093900"/>
    <lineage>
        <taxon>Eukaryota</taxon>
        <taxon>Fungi</taxon>
        <taxon>Dikarya</taxon>
        <taxon>Ascomycota</taxon>
        <taxon>Pezizomycotina</taxon>
        <taxon>Sordariomycetes</taxon>
        <taxon>Sordariomycetidae</taxon>
        <taxon>Thyridiales</taxon>
        <taxon>Thyridiaceae</taxon>
        <taxon>Thyridium</taxon>
    </lineage>
</organism>
<feature type="domain" description="BTB" evidence="6">
    <location>
        <begin position="787"/>
        <end position="854"/>
    </location>
</feature>
<evidence type="ECO:0000256" key="3">
    <source>
        <dbReference type="ARBA" id="ARBA00023242"/>
    </source>
</evidence>
<evidence type="ECO:0000313" key="8">
    <source>
        <dbReference type="Proteomes" id="UP000319257"/>
    </source>
</evidence>
<dbReference type="InterPro" id="IPR001138">
    <property type="entry name" value="Zn2Cys6_DnaBD"/>
</dbReference>
<dbReference type="PANTHER" id="PTHR47840:SF1">
    <property type="entry name" value="ZN(II)2CYS6 TRANSCRIPTION FACTOR (EUROFUNG)"/>
    <property type="match status" value="1"/>
</dbReference>
<dbReference type="Pfam" id="PF00172">
    <property type="entry name" value="Zn_clus"/>
    <property type="match status" value="1"/>
</dbReference>
<dbReference type="OrthoDB" id="5392779at2759"/>
<dbReference type="CDD" id="cd12148">
    <property type="entry name" value="fungal_TF_MHR"/>
    <property type="match status" value="1"/>
</dbReference>
<accession>A0A507B6H4</accession>
<dbReference type="SUPFAM" id="SSF54695">
    <property type="entry name" value="POZ domain"/>
    <property type="match status" value="1"/>
</dbReference>
<dbReference type="AlphaFoldDB" id="A0A507B6H4"/>
<dbReference type="PROSITE" id="PS50048">
    <property type="entry name" value="ZN2_CY6_FUNGAL_2"/>
    <property type="match status" value="1"/>
</dbReference>
<evidence type="ECO:0000259" key="5">
    <source>
        <dbReference type="PROSITE" id="PS50048"/>
    </source>
</evidence>
<dbReference type="Proteomes" id="UP000319257">
    <property type="component" value="Unassembled WGS sequence"/>
</dbReference>
<keyword evidence="3" id="KW-0539">Nucleus</keyword>
<dbReference type="InterPro" id="IPR000210">
    <property type="entry name" value="BTB/POZ_dom"/>
</dbReference>
<evidence type="ECO:0008006" key="9">
    <source>
        <dbReference type="Google" id="ProtNLM"/>
    </source>
</evidence>
<dbReference type="Gene3D" id="3.30.710.10">
    <property type="entry name" value="Potassium Channel Kv1.1, Chain A"/>
    <property type="match status" value="1"/>
</dbReference>
<dbReference type="SUPFAM" id="SSF57701">
    <property type="entry name" value="Zn2/Cys6 DNA-binding domain"/>
    <property type="match status" value="1"/>
</dbReference>
<dbReference type="PANTHER" id="PTHR47840">
    <property type="entry name" value="ZN(II)2CYS6 TRANSCRIPTION FACTOR (EUROFUNG)-RELATED"/>
    <property type="match status" value="1"/>
</dbReference>
<comment type="caution">
    <text evidence="7">The sequence shown here is derived from an EMBL/GenBank/DDBJ whole genome shotgun (WGS) entry which is preliminary data.</text>
</comment>
<keyword evidence="1" id="KW-0805">Transcription regulation</keyword>
<name>A0A507B6H4_9PEZI</name>
<dbReference type="GeneID" id="41968255"/>
<dbReference type="CDD" id="cd00067">
    <property type="entry name" value="GAL4"/>
    <property type="match status" value="1"/>
</dbReference>
<dbReference type="CDD" id="cd18186">
    <property type="entry name" value="BTB_POZ_ZBTB_KLHL-like"/>
    <property type="match status" value="1"/>
</dbReference>
<evidence type="ECO:0000256" key="2">
    <source>
        <dbReference type="ARBA" id="ARBA00023163"/>
    </source>
</evidence>